<evidence type="ECO:0000313" key="3">
    <source>
        <dbReference type="Proteomes" id="UP000004382"/>
    </source>
</evidence>
<evidence type="ECO:0000313" key="2">
    <source>
        <dbReference type="EMBL" id="EHP93152.1"/>
    </source>
</evidence>
<reference evidence="2 3" key="1">
    <citation type="submission" date="2011-09" db="EMBL/GenBank/DDBJ databases">
        <title>The draft genome of Methylobacterium extorquens DSM 13060.</title>
        <authorList>
            <consortium name="US DOE Joint Genome Institute (JGI-PGF)"/>
            <person name="Lucas S."/>
            <person name="Han J."/>
            <person name="Lapidus A."/>
            <person name="Cheng J.-F."/>
            <person name="Goodwin L."/>
            <person name="Pitluck S."/>
            <person name="Peters L."/>
            <person name="Land M.L."/>
            <person name="Hauser L."/>
            <person name="Koskimaki J."/>
            <person name="Halonen O."/>
            <person name="Pirttila A."/>
            <person name="Frank C."/>
            <person name="Woyke T.J."/>
        </authorList>
    </citation>
    <scope>NUCLEOTIDE SEQUENCE [LARGE SCALE GENOMIC DNA]</scope>
    <source>
        <strain evidence="2 3">DSM 13060</strain>
    </source>
</reference>
<keyword evidence="2" id="KW-0808">Transferase</keyword>
<keyword evidence="2" id="KW-0418">Kinase</keyword>
<accession>H1KH58</accession>
<name>H1KH58_METEX</name>
<dbReference type="SUPFAM" id="SSF55781">
    <property type="entry name" value="GAF domain-like"/>
    <property type="match status" value="1"/>
</dbReference>
<sequence length="93" mass="9751">MCGPGVGWKPGVVGQARTGADRESPTGSAFQTGEPVISNHLEGESRIRTPDVLREHGIGRAINLLIQGEGQPCGVLRVDSPTDGRLSTQTFVA</sequence>
<gene>
    <name evidence="2" type="ORF">MetexDRAFT_1970</name>
</gene>
<dbReference type="GO" id="GO:0016301">
    <property type="term" value="F:kinase activity"/>
    <property type="evidence" value="ECO:0007669"/>
    <property type="project" value="UniProtKB-KW"/>
</dbReference>
<organism evidence="2 3">
    <name type="scientific">Methylorubrum extorquens DSM 13060</name>
    <dbReference type="NCBI Taxonomy" id="882800"/>
    <lineage>
        <taxon>Bacteria</taxon>
        <taxon>Pseudomonadati</taxon>
        <taxon>Pseudomonadota</taxon>
        <taxon>Alphaproteobacteria</taxon>
        <taxon>Hyphomicrobiales</taxon>
        <taxon>Methylobacteriaceae</taxon>
        <taxon>Methylorubrum</taxon>
    </lineage>
</organism>
<dbReference type="PATRIC" id="fig|882800.3.peg.1934"/>
<comment type="caution">
    <text evidence="2">The sequence shown here is derived from an EMBL/GenBank/DDBJ whole genome shotgun (WGS) entry which is preliminary data.</text>
</comment>
<feature type="region of interest" description="Disordered" evidence="1">
    <location>
        <begin position="1"/>
        <end position="43"/>
    </location>
</feature>
<dbReference type="Proteomes" id="UP000004382">
    <property type="component" value="Unassembled WGS sequence"/>
</dbReference>
<dbReference type="InterPro" id="IPR029016">
    <property type="entry name" value="GAF-like_dom_sf"/>
</dbReference>
<dbReference type="EMBL" id="AGJK01000039">
    <property type="protein sequence ID" value="EHP93152.1"/>
    <property type="molecule type" value="Genomic_DNA"/>
</dbReference>
<proteinExistence type="predicted"/>
<dbReference type="AlphaFoldDB" id="H1KH58"/>
<dbReference type="Gene3D" id="3.30.450.40">
    <property type="match status" value="1"/>
</dbReference>
<evidence type="ECO:0000256" key="1">
    <source>
        <dbReference type="SAM" id="MobiDB-lite"/>
    </source>
</evidence>
<dbReference type="RefSeq" id="WP_004446595.1">
    <property type="nucleotide sequence ID" value="NZ_AGJK01000039.1"/>
</dbReference>
<protein>
    <submittedName>
        <fullName evidence="2">Signal transduction histidine kinase</fullName>
    </submittedName>
</protein>